<organism evidence="3 4">
    <name type="scientific">Heliorestis acidaminivorans</name>
    <dbReference type="NCBI Taxonomy" id="553427"/>
    <lineage>
        <taxon>Bacteria</taxon>
        <taxon>Bacillati</taxon>
        <taxon>Bacillota</taxon>
        <taxon>Clostridia</taxon>
        <taxon>Eubacteriales</taxon>
        <taxon>Heliobacteriaceae</taxon>
        <taxon>Heliorestis</taxon>
    </lineage>
</organism>
<keyword evidence="1" id="KW-0812">Transmembrane</keyword>
<dbReference type="InterPro" id="IPR036582">
    <property type="entry name" value="Mao_N_sf"/>
</dbReference>
<proteinExistence type="predicted"/>
<dbReference type="InterPro" id="IPR012854">
    <property type="entry name" value="Cu_amine_oxidase-like_N"/>
</dbReference>
<sequence length="342" mass="38273">MQKVGFVNAFLEFNFTYFLRGLKIWRFNILKKHILVLFLGLMLTIFSISYSNVTAMAGQTPSNQLIVSKFKIGSTEYTINGEKRTMDVVPYIENGRTMMPVRFTAYAMNVDESGIRPLNDGKGAVIQRYDKAGGLEGVRFTVGSKMVVSSNIGTEDRVAPENRNNRIFVPMRTVAQALGGAAFFNPNTQEVTIVTWKEIPEKTKKPTPQPTSLTISKHTHPDVIMESPNGGHMVDVAKYLQLWGIPQENILYYVEPATQQAALIVRGFHGAEGSTFMIMYTGEKFVWFAGPGMSPSQDVRENNFIYNGKMFAGTATAELISGVFNKQYHYSFKSGTYTLTEK</sequence>
<dbReference type="Gene3D" id="3.30.457.10">
    <property type="entry name" value="Copper amine oxidase-like, N-terminal domain"/>
    <property type="match status" value="1"/>
</dbReference>
<gene>
    <name evidence="3" type="ORF">F9B85_06410</name>
</gene>
<evidence type="ECO:0000256" key="1">
    <source>
        <dbReference type="SAM" id="Phobius"/>
    </source>
</evidence>
<dbReference type="OrthoDB" id="9816096at2"/>
<feature type="domain" description="Copper amine oxidase-like N-terminal" evidence="2">
    <location>
        <begin position="139"/>
        <end position="193"/>
    </location>
</feature>
<keyword evidence="1" id="KW-0472">Membrane</keyword>
<evidence type="ECO:0000259" key="2">
    <source>
        <dbReference type="Pfam" id="PF07833"/>
    </source>
</evidence>
<reference evidence="3 4" key="1">
    <citation type="submission" date="2019-10" db="EMBL/GenBank/DDBJ databases">
        <title>Whole-genome sequence of the extremophile Heliorestis acidaminivorans DSM 24790.</title>
        <authorList>
            <person name="Kyndt J.A."/>
            <person name="Meyer T.E."/>
        </authorList>
    </citation>
    <scope>NUCLEOTIDE SEQUENCE [LARGE SCALE GENOMIC DNA]</scope>
    <source>
        <strain evidence="3 4">DSM 24790</strain>
    </source>
</reference>
<name>A0A6I0F388_9FIRM</name>
<keyword evidence="4" id="KW-1185">Reference proteome</keyword>
<evidence type="ECO:0000313" key="3">
    <source>
        <dbReference type="EMBL" id="KAB2952901.1"/>
    </source>
</evidence>
<feature type="domain" description="Copper amine oxidase-like N-terminal" evidence="2">
    <location>
        <begin position="68"/>
        <end position="111"/>
    </location>
</feature>
<dbReference type="Pfam" id="PF07833">
    <property type="entry name" value="Cu_amine_oxidN1"/>
    <property type="match status" value="2"/>
</dbReference>
<dbReference type="SUPFAM" id="SSF55383">
    <property type="entry name" value="Copper amine oxidase, domain N"/>
    <property type="match status" value="1"/>
</dbReference>
<dbReference type="AlphaFoldDB" id="A0A6I0F388"/>
<evidence type="ECO:0000313" key="4">
    <source>
        <dbReference type="Proteomes" id="UP000468766"/>
    </source>
</evidence>
<dbReference type="Proteomes" id="UP000468766">
    <property type="component" value="Unassembled WGS sequence"/>
</dbReference>
<comment type="caution">
    <text evidence="3">The sequence shown here is derived from an EMBL/GenBank/DDBJ whole genome shotgun (WGS) entry which is preliminary data.</text>
</comment>
<accession>A0A6I0F388</accession>
<keyword evidence="1" id="KW-1133">Transmembrane helix</keyword>
<feature type="transmembrane region" description="Helical" evidence="1">
    <location>
        <begin position="34"/>
        <end position="53"/>
    </location>
</feature>
<protein>
    <submittedName>
        <fullName evidence="3">Copper amine oxidase N-terminal domain-containing protein</fullName>
    </submittedName>
</protein>
<dbReference type="EMBL" id="WBXO01000004">
    <property type="protein sequence ID" value="KAB2952901.1"/>
    <property type="molecule type" value="Genomic_DNA"/>
</dbReference>